<name>A0A9J5W9T9_SOLCO</name>
<gene>
    <name evidence="1" type="ORF">H5410_061646</name>
</gene>
<sequence length="174" mass="19930">TRAHPLGLNLISTHSLGHQSSGLGFATSLSRKMKTHGEGRRMEKTHFQLGEDEILLSSSLVKKSLSKLERKYPKKVPFYCENYNNNSTLLKLMKSLSRPSNNSTTRPSSVSSPFRACPQHLHVLDHWTVIVLLLETIQRSADCSFHHLFLSFFFREYWNKGRSASLRRIAKCAW</sequence>
<feature type="non-terminal residue" evidence="1">
    <location>
        <position position="174"/>
    </location>
</feature>
<reference evidence="1 2" key="1">
    <citation type="submission" date="2020-09" db="EMBL/GenBank/DDBJ databases">
        <title>De no assembly of potato wild relative species, Solanum commersonii.</title>
        <authorList>
            <person name="Cho K."/>
        </authorList>
    </citation>
    <scope>NUCLEOTIDE SEQUENCE [LARGE SCALE GENOMIC DNA]</scope>
    <source>
        <strain evidence="1">LZ3.2</strain>
        <tissue evidence="1">Leaf</tissue>
    </source>
</reference>
<proteinExistence type="predicted"/>
<dbReference type="EMBL" id="JACXVP010000012">
    <property type="protein sequence ID" value="KAG5571880.1"/>
    <property type="molecule type" value="Genomic_DNA"/>
</dbReference>
<dbReference type="Proteomes" id="UP000824120">
    <property type="component" value="Chromosome 12"/>
</dbReference>
<evidence type="ECO:0000313" key="2">
    <source>
        <dbReference type="Proteomes" id="UP000824120"/>
    </source>
</evidence>
<evidence type="ECO:0000313" key="1">
    <source>
        <dbReference type="EMBL" id="KAG5571880.1"/>
    </source>
</evidence>
<comment type="caution">
    <text evidence="1">The sequence shown here is derived from an EMBL/GenBank/DDBJ whole genome shotgun (WGS) entry which is preliminary data.</text>
</comment>
<dbReference type="AlphaFoldDB" id="A0A9J5W9T9"/>
<protein>
    <submittedName>
        <fullName evidence="1">Uncharacterized protein</fullName>
    </submittedName>
</protein>
<keyword evidence="2" id="KW-1185">Reference proteome</keyword>
<accession>A0A9J5W9T9</accession>
<organism evidence="1 2">
    <name type="scientific">Solanum commersonii</name>
    <name type="common">Commerson's wild potato</name>
    <name type="synonym">Commerson's nightshade</name>
    <dbReference type="NCBI Taxonomy" id="4109"/>
    <lineage>
        <taxon>Eukaryota</taxon>
        <taxon>Viridiplantae</taxon>
        <taxon>Streptophyta</taxon>
        <taxon>Embryophyta</taxon>
        <taxon>Tracheophyta</taxon>
        <taxon>Spermatophyta</taxon>
        <taxon>Magnoliopsida</taxon>
        <taxon>eudicotyledons</taxon>
        <taxon>Gunneridae</taxon>
        <taxon>Pentapetalae</taxon>
        <taxon>asterids</taxon>
        <taxon>lamiids</taxon>
        <taxon>Solanales</taxon>
        <taxon>Solanaceae</taxon>
        <taxon>Solanoideae</taxon>
        <taxon>Solaneae</taxon>
        <taxon>Solanum</taxon>
    </lineage>
</organism>